<keyword evidence="2" id="KW-1185">Reference proteome</keyword>
<name>T1GGS6_MEGSC</name>
<evidence type="ECO:0000313" key="2">
    <source>
        <dbReference type="Proteomes" id="UP000015102"/>
    </source>
</evidence>
<dbReference type="AlphaFoldDB" id="T1GGS6"/>
<dbReference type="HOGENOM" id="CLU_2388717_0_0_1"/>
<reference evidence="2" key="1">
    <citation type="submission" date="2013-02" db="EMBL/GenBank/DDBJ databases">
        <authorList>
            <person name="Hughes D."/>
        </authorList>
    </citation>
    <scope>NUCLEOTIDE SEQUENCE</scope>
    <source>
        <strain>Durham</strain>
        <strain evidence="2">NC isolate 2 -- Noor lab</strain>
    </source>
</reference>
<reference evidence="1" key="2">
    <citation type="submission" date="2015-06" db="UniProtKB">
        <authorList>
            <consortium name="EnsemblMetazoa"/>
        </authorList>
    </citation>
    <scope>IDENTIFICATION</scope>
</reference>
<dbReference type="EnsemblMetazoa" id="MESCA002605-RA">
    <property type="protein sequence ID" value="MESCA002605-PA"/>
    <property type="gene ID" value="MESCA002605"/>
</dbReference>
<dbReference type="EMBL" id="CAQQ02131197">
    <property type="status" value="NOT_ANNOTATED_CDS"/>
    <property type="molecule type" value="Genomic_DNA"/>
</dbReference>
<dbReference type="EMBL" id="CAQQ02131199">
    <property type="status" value="NOT_ANNOTATED_CDS"/>
    <property type="molecule type" value="Genomic_DNA"/>
</dbReference>
<protein>
    <submittedName>
        <fullName evidence="1">Uncharacterized protein</fullName>
    </submittedName>
</protein>
<accession>T1GGS6</accession>
<proteinExistence type="predicted"/>
<organism evidence="1 2">
    <name type="scientific">Megaselia scalaris</name>
    <name type="common">Humpbacked fly</name>
    <name type="synonym">Phora scalaris</name>
    <dbReference type="NCBI Taxonomy" id="36166"/>
    <lineage>
        <taxon>Eukaryota</taxon>
        <taxon>Metazoa</taxon>
        <taxon>Ecdysozoa</taxon>
        <taxon>Arthropoda</taxon>
        <taxon>Hexapoda</taxon>
        <taxon>Insecta</taxon>
        <taxon>Pterygota</taxon>
        <taxon>Neoptera</taxon>
        <taxon>Endopterygota</taxon>
        <taxon>Diptera</taxon>
        <taxon>Brachycera</taxon>
        <taxon>Muscomorpha</taxon>
        <taxon>Platypezoidea</taxon>
        <taxon>Phoridae</taxon>
        <taxon>Megaseliini</taxon>
        <taxon>Megaselia</taxon>
    </lineage>
</organism>
<sequence length="94" mass="10714">MPSRKFEILSVTSLLDFVAYETSANCYFAHTSPFLADFLQDQPYYPANQVPAHPKQPHYQTVPLASVHPATGNSYEAHFNYNHNDRLISILMKV</sequence>
<dbReference type="EMBL" id="CAQQ02131198">
    <property type="status" value="NOT_ANNOTATED_CDS"/>
    <property type="molecule type" value="Genomic_DNA"/>
</dbReference>
<dbReference type="Proteomes" id="UP000015102">
    <property type="component" value="Unassembled WGS sequence"/>
</dbReference>
<evidence type="ECO:0000313" key="1">
    <source>
        <dbReference type="EnsemblMetazoa" id="MESCA002605-PA"/>
    </source>
</evidence>